<dbReference type="STRING" id="5762.D2V4K7"/>
<proteinExistence type="inferred from homology"/>
<feature type="non-terminal residue" evidence="8">
    <location>
        <position position="1"/>
    </location>
</feature>
<dbReference type="InterPro" id="IPR028846">
    <property type="entry name" value="Recoverin"/>
</dbReference>
<keyword evidence="5" id="KW-0106">Calcium</keyword>
<dbReference type="eggNOG" id="KOG0044">
    <property type="taxonomic scope" value="Eukaryota"/>
</dbReference>
<dbReference type="EMBL" id="GG738852">
    <property type="protein sequence ID" value="EFC47952.1"/>
    <property type="molecule type" value="Genomic_DNA"/>
</dbReference>
<evidence type="ECO:0000256" key="1">
    <source>
        <dbReference type="ARBA" id="ARBA00006049"/>
    </source>
</evidence>
<evidence type="ECO:0000256" key="3">
    <source>
        <dbReference type="ARBA" id="ARBA00022723"/>
    </source>
</evidence>
<dbReference type="KEGG" id="ngr:NAEGRDRAFT_31097"/>
<dbReference type="Gene3D" id="1.10.238.10">
    <property type="entry name" value="EF-hand"/>
    <property type="match status" value="1"/>
</dbReference>
<dbReference type="OrthoDB" id="191686at2759"/>
<dbReference type="Pfam" id="PF00036">
    <property type="entry name" value="EF-hand_1"/>
    <property type="match status" value="1"/>
</dbReference>
<reference evidence="8 9" key="1">
    <citation type="journal article" date="2010" name="Cell">
        <title>The genome of Naegleria gruberi illuminates early eukaryotic versatility.</title>
        <authorList>
            <person name="Fritz-Laylin L.K."/>
            <person name="Prochnik S.E."/>
            <person name="Ginger M.L."/>
            <person name="Dacks J.B."/>
            <person name="Carpenter M.L."/>
            <person name="Field M.C."/>
            <person name="Kuo A."/>
            <person name="Paredez A."/>
            <person name="Chapman J."/>
            <person name="Pham J."/>
            <person name="Shu S."/>
            <person name="Neupane R."/>
            <person name="Cipriano M."/>
            <person name="Mancuso J."/>
            <person name="Tu H."/>
            <person name="Salamov A."/>
            <person name="Lindquist E."/>
            <person name="Shapiro H."/>
            <person name="Lucas S."/>
            <person name="Grigoriev I.V."/>
            <person name="Cande W.Z."/>
            <person name="Fulton C."/>
            <person name="Rokhsar D.S."/>
            <person name="Dawson S.C."/>
        </authorList>
    </citation>
    <scope>NUCLEOTIDE SEQUENCE [LARGE SCALE GENOMIC DNA]</scope>
    <source>
        <strain evidence="8 9">NEG-M</strain>
    </source>
</reference>
<dbReference type="InParanoid" id="D2V4K7"/>
<name>D2V4K7_NAEGR</name>
<dbReference type="RefSeq" id="XP_002680696.1">
    <property type="nucleotide sequence ID" value="XM_002680650.1"/>
</dbReference>
<accession>D2V4K7</accession>
<evidence type="ECO:0000313" key="8">
    <source>
        <dbReference type="EMBL" id="EFC47952.1"/>
    </source>
</evidence>
<dbReference type="GO" id="GO:0005509">
    <property type="term" value="F:calcium ion binding"/>
    <property type="evidence" value="ECO:0007669"/>
    <property type="project" value="InterPro"/>
</dbReference>
<evidence type="ECO:0000259" key="7">
    <source>
        <dbReference type="PROSITE" id="PS50222"/>
    </source>
</evidence>
<protein>
    <submittedName>
        <fullName evidence="8">Predicted protein</fullName>
    </submittedName>
</protein>
<dbReference type="PROSITE" id="PS00018">
    <property type="entry name" value="EF_HAND_1"/>
    <property type="match status" value="2"/>
</dbReference>
<dbReference type="AlphaFoldDB" id="D2V4K7"/>
<dbReference type="PROSITE" id="PS50222">
    <property type="entry name" value="EF_HAND_2"/>
    <property type="match status" value="2"/>
</dbReference>
<dbReference type="InterPro" id="IPR011992">
    <property type="entry name" value="EF-hand-dom_pair"/>
</dbReference>
<dbReference type="PRINTS" id="PR00450">
    <property type="entry name" value="RECOVERIN"/>
</dbReference>
<keyword evidence="4" id="KW-0677">Repeat</keyword>
<dbReference type="SUPFAM" id="SSF47473">
    <property type="entry name" value="EF-hand"/>
    <property type="match status" value="1"/>
</dbReference>
<evidence type="ECO:0000256" key="6">
    <source>
        <dbReference type="ARBA" id="ARBA00023288"/>
    </source>
</evidence>
<feature type="domain" description="EF-hand" evidence="7">
    <location>
        <begin position="36"/>
        <end position="71"/>
    </location>
</feature>
<keyword evidence="9" id="KW-1185">Reference proteome</keyword>
<dbReference type="PANTHER" id="PTHR23055:SF178">
    <property type="entry name" value="NEUROCALCIN HOMOLOG"/>
    <property type="match status" value="1"/>
</dbReference>
<dbReference type="PANTHER" id="PTHR23055">
    <property type="entry name" value="CALCIUM BINDING PROTEINS"/>
    <property type="match status" value="1"/>
</dbReference>
<keyword evidence="3" id="KW-0479">Metal-binding</keyword>
<comment type="similarity">
    <text evidence="1">Belongs to the recoverin family.</text>
</comment>
<dbReference type="VEuPathDB" id="AmoebaDB:NAEGRDRAFT_31097"/>
<evidence type="ECO:0000256" key="2">
    <source>
        <dbReference type="ARBA" id="ARBA00022707"/>
    </source>
</evidence>
<evidence type="ECO:0000256" key="5">
    <source>
        <dbReference type="ARBA" id="ARBA00022837"/>
    </source>
</evidence>
<organism evidence="9">
    <name type="scientific">Naegleria gruberi</name>
    <name type="common">Amoeba</name>
    <dbReference type="NCBI Taxonomy" id="5762"/>
    <lineage>
        <taxon>Eukaryota</taxon>
        <taxon>Discoba</taxon>
        <taxon>Heterolobosea</taxon>
        <taxon>Tetramitia</taxon>
        <taxon>Eutetramitia</taxon>
        <taxon>Vahlkampfiidae</taxon>
        <taxon>Naegleria</taxon>
    </lineage>
</organism>
<dbReference type="GeneID" id="8849579"/>
<dbReference type="InterPro" id="IPR018247">
    <property type="entry name" value="EF_Hand_1_Ca_BS"/>
</dbReference>
<dbReference type="CDD" id="cd00051">
    <property type="entry name" value="EFh"/>
    <property type="match status" value="1"/>
</dbReference>
<dbReference type="SMART" id="SM00054">
    <property type="entry name" value="EFh"/>
    <property type="match status" value="3"/>
</dbReference>
<dbReference type="Proteomes" id="UP000006671">
    <property type="component" value="Unassembled WGS sequence"/>
</dbReference>
<dbReference type="InterPro" id="IPR002048">
    <property type="entry name" value="EF_hand_dom"/>
</dbReference>
<gene>
    <name evidence="8" type="ORF">NAEGRDRAFT_31097</name>
</gene>
<keyword evidence="6" id="KW-0449">Lipoprotein</keyword>
<sequence>DVVLGKILFRAFDKDNSGSIDYREFLATMAILSKGTIEQKLEFAFSMIDLDNDKKLSREELQKVIVALYKVLQSLGLNSMPDPIVYANKLFDDMDEDKCGYLTLEAYKKGATRNSNVFLGMGLLENSDNETIGRFEIQIFEINVK</sequence>
<feature type="domain" description="EF-hand" evidence="7">
    <location>
        <begin position="8"/>
        <end position="35"/>
    </location>
</feature>
<evidence type="ECO:0000313" key="9">
    <source>
        <dbReference type="Proteomes" id="UP000006671"/>
    </source>
</evidence>
<dbReference type="Pfam" id="PF13499">
    <property type="entry name" value="EF-hand_7"/>
    <property type="match status" value="1"/>
</dbReference>
<evidence type="ECO:0000256" key="4">
    <source>
        <dbReference type="ARBA" id="ARBA00022737"/>
    </source>
</evidence>
<keyword evidence="2" id="KW-0519">Myristate</keyword>